<comment type="caution">
    <text evidence="1">The sequence shown here is derived from an EMBL/GenBank/DDBJ whole genome shotgun (WGS) entry which is preliminary data.</text>
</comment>
<dbReference type="Gramene" id="PSR94825">
    <property type="protein sequence ID" value="PSR94825"/>
    <property type="gene ID" value="CEY00_Acc25579"/>
</dbReference>
<reference evidence="1 2" key="1">
    <citation type="submission" date="2017-07" db="EMBL/GenBank/DDBJ databases">
        <title>An improved, manually edited Actinidia chinensis var. chinensis (kiwifruit) genome highlights the challenges associated with draft genomes and gene prediction in plants.</title>
        <authorList>
            <person name="Pilkington S."/>
            <person name="Crowhurst R."/>
            <person name="Hilario E."/>
            <person name="Nardozza S."/>
            <person name="Fraser L."/>
            <person name="Peng Y."/>
            <person name="Gunaseelan K."/>
            <person name="Simpson R."/>
            <person name="Tahir J."/>
            <person name="Deroles S."/>
            <person name="Templeton K."/>
            <person name="Luo Z."/>
            <person name="Davy M."/>
            <person name="Cheng C."/>
            <person name="Mcneilage M."/>
            <person name="Scaglione D."/>
            <person name="Liu Y."/>
            <person name="Zhang Q."/>
            <person name="Datson P."/>
            <person name="De Silva N."/>
            <person name="Gardiner S."/>
            <person name="Bassett H."/>
            <person name="Chagne D."/>
            <person name="Mccallum J."/>
            <person name="Dzierzon H."/>
            <person name="Deng C."/>
            <person name="Wang Y.-Y."/>
            <person name="Barron N."/>
            <person name="Manako K."/>
            <person name="Bowen J."/>
            <person name="Foster T."/>
            <person name="Erridge Z."/>
            <person name="Tiffin H."/>
            <person name="Waite C."/>
            <person name="Davies K."/>
            <person name="Grierson E."/>
            <person name="Laing W."/>
            <person name="Kirk R."/>
            <person name="Chen X."/>
            <person name="Wood M."/>
            <person name="Montefiori M."/>
            <person name="Brummell D."/>
            <person name="Schwinn K."/>
            <person name="Catanach A."/>
            <person name="Fullerton C."/>
            <person name="Li D."/>
            <person name="Meiyalaghan S."/>
            <person name="Nieuwenhuizen N."/>
            <person name="Read N."/>
            <person name="Prakash R."/>
            <person name="Hunter D."/>
            <person name="Zhang H."/>
            <person name="Mckenzie M."/>
            <person name="Knabel M."/>
            <person name="Harris A."/>
            <person name="Allan A."/>
            <person name="Chen A."/>
            <person name="Janssen B."/>
            <person name="Plunkett B."/>
            <person name="Dwamena C."/>
            <person name="Voogd C."/>
            <person name="Leif D."/>
            <person name="Lafferty D."/>
            <person name="Souleyre E."/>
            <person name="Varkonyi-Gasic E."/>
            <person name="Gambi F."/>
            <person name="Hanley J."/>
            <person name="Yao J.-L."/>
            <person name="Cheung J."/>
            <person name="David K."/>
            <person name="Warren B."/>
            <person name="Marsh K."/>
            <person name="Snowden K."/>
            <person name="Lin-Wang K."/>
            <person name="Brian L."/>
            <person name="Martinez-Sanchez M."/>
            <person name="Wang M."/>
            <person name="Ileperuma N."/>
            <person name="Macnee N."/>
            <person name="Campin R."/>
            <person name="Mcatee P."/>
            <person name="Drummond R."/>
            <person name="Espley R."/>
            <person name="Ireland H."/>
            <person name="Wu R."/>
            <person name="Atkinson R."/>
            <person name="Karunairetnam S."/>
            <person name="Bulley S."/>
            <person name="Chunkath S."/>
            <person name="Hanley Z."/>
            <person name="Storey R."/>
            <person name="Thrimawithana A."/>
            <person name="Thomson S."/>
            <person name="David C."/>
            <person name="Testolin R."/>
        </authorList>
    </citation>
    <scope>NUCLEOTIDE SEQUENCE [LARGE SCALE GENOMIC DNA]</scope>
    <source>
        <strain evidence="2">cv. Red5</strain>
        <tissue evidence="1">Young leaf</tissue>
    </source>
</reference>
<dbReference type="STRING" id="1590841.A0A2R6PP35"/>
<keyword evidence="2" id="KW-1185">Reference proteome</keyword>
<accession>A0A2R6PP35</accession>
<organism evidence="1 2">
    <name type="scientific">Actinidia chinensis var. chinensis</name>
    <name type="common">Chinese soft-hair kiwi</name>
    <dbReference type="NCBI Taxonomy" id="1590841"/>
    <lineage>
        <taxon>Eukaryota</taxon>
        <taxon>Viridiplantae</taxon>
        <taxon>Streptophyta</taxon>
        <taxon>Embryophyta</taxon>
        <taxon>Tracheophyta</taxon>
        <taxon>Spermatophyta</taxon>
        <taxon>Magnoliopsida</taxon>
        <taxon>eudicotyledons</taxon>
        <taxon>Gunneridae</taxon>
        <taxon>Pentapetalae</taxon>
        <taxon>asterids</taxon>
        <taxon>Ericales</taxon>
        <taxon>Actinidiaceae</taxon>
        <taxon>Actinidia</taxon>
    </lineage>
</organism>
<protein>
    <submittedName>
        <fullName evidence="1">Undecaprenyl-diphosphatase</fullName>
    </submittedName>
</protein>
<name>A0A2R6PP35_ACTCC</name>
<proteinExistence type="predicted"/>
<dbReference type="OrthoDB" id="415358at2759"/>
<evidence type="ECO:0000313" key="2">
    <source>
        <dbReference type="Proteomes" id="UP000241394"/>
    </source>
</evidence>
<reference evidence="2" key="2">
    <citation type="journal article" date="2018" name="BMC Genomics">
        <title>A manually annotated Actinidia chinensis var. chinensis (kiwifruit) genome highlights the challenges associated with draft genomes and gene prediction in plants.</title>
        <authorList>
            <person name="Pilkington S.M."/>
            <person name="Crowhurst R."/>
            <person name="Hilario E."/>
            <person name="Nardozza S."/>
            <person name="Fraser L."/>
            <person name="Peng Y."/>
            <person name="Gunaseelan K."/>
            <person name="Simpson R."/>
            <person name="Tahir J."/>
            <person name="Deroles S.C."/>
            <person name="Templeton K."/>
            <person name="Luo Z."/>
            <person name="Davy M."/>
            <person name="Cheng C."/>
            <person name="McNeilage M."/>
            <person name="Scaglione D."/>
            <person name="Liu Y."/>
            <person name="Zhang Q."/>
            <person name="Datson P."/>
            <person name="De Silva N."/>
            <person name="Gardiner S.E."/>
            <person name="Bassett H."/>
            <person name="Chagne D."/>
            <person name="McCallum J."/>
            <person name="Dzierzon H."/>
            <person name="Deng C."/>
            <person name="Wang Y.Y."/>
            <person name="Barron L."/>
            <person name="Manako K."/>
            <person name="Bowen J."/>
            <person name="Foster T.M."/>
            <person name="Erridge Z.A."/>
            <person name="Tiffin H."/>
            <person name="Waite C.N."/>
            <person name="Davies K.M."/>
            <person name="Grierson E.P."/>
            <person name="Laing W.A."/>
            <person name="Kirk R."/>
            <person name="Chen X."/>
            <person name="Wood M."/>
            <person name="Montefiori M."/>
            <person name="Brummell D.A."/>
            <person name="Schwinn K.E."/>
            <person name="Catanach A."/>
            <person name="Fullerton C."/>
            <person name="Li D."/>
            <person name="Meiyalaghan S."/>
            <person name="Nieuwenhuizen N."/>
            <person name="Read N."/>
            <person name="Prakash R."/>
            <person name="Hunter D."/>
            <person name="Zhang H."/>
            <person name="McKenzie M."/>
            <person name="Knabel M."/>
            <person name="Harris A."/>
            <person name="Allan A.C."/>
            <person name="Gleave A."/>
            <person name="Chen A."/>
            <person name="Janssen B.J."/>
            <person name="Plunkett B."/>
            <person name="Ampomah-Dwamena C."/>
            <person name="Voogd C."/>
            <person name="Leif D."/>
            <person name="Lafferty D."/>
            <person name="Souleyre E.J.F."/>
            <person name="Varkonyi-Gasic E."/>
            <person name="Gambi F."/>
            <person name="Hanley J."/>
            <person name="Yao J.L."/>
            <person name="Cheung J."/>
            <person name="David K.M."/>
            <person name="Warren B."/>
            <person name="Marsh K."/>
            <person name="Snowden K.C."/>
            <person name="Lin-Wang K."/>
            <person name="Brian L."/>
            <person name="Martinez-Sanchez M."/>
            <person name="Wang M."/>
            <person name="Ileperuma N."/>
            <person name="Macnee N."/>
            <person name="Campin R."/>
            <person name="McAtee P."/>
            <person name="Drummond R.S.M."/>
            <person name="Espley R.V."/>
            <person name="Ireland H.S."/>
            <person name="Wu R."/>
            <person name="Atkinson R.G."/>
            <person name="Karunairetnam S."/>
            <person name="Bulley S."/>
            <person name="Chunkath S."/>
            <person name="Hanley Z."/>
            <person name="Storey R."/>
            <person name="Thrimawithana A.H."/>
            <person name="Thomson S."/>
            <person name="David C."/>
            <person name="Testolin R."/>
            <person name="Huang H."/>
            <person name="Hellens R.P."/>
            <person name="Schaffer R.J."/>
        </authorList>
    </citation>
    <scope>NUCLEOTIDE SEQUENCE [LARGE SCALE GENOMIC DNA]</scope>
    <source>
        <strain evidence="2">cv. Red5</strain>
    </source>
</reference>
<dbReference type="InParanoid" id="A0A2R6PP35"/>
<dbReference type="Proteomes" id="UP000241394">
    <property type="component" value="Chromosome LG23"/>
</dbReference>
<evidence type="ECO:0000313" key="1">
    <source>
        <dbReference type="EMBL" id="PSR94825.1"/>
    </source>
</evidence>
<sequence length="95" mass="10519">MDQSYSTSLSFFNFLPVLFWKVFNGCVKNWKAFSMWNPSNGGLGYLLKSGRDLGVSFESEGHDLAGCDTKQGGLLFGDAPQQIYLAQLTTLRDLA</sequence>
<dbReference type="EMBL" id="NKQK01000023">
    <property type="protein sequence ID" value="PSR94825.1"/>
    <property type="molecule type" value="Genomic_DNA"/>
</dbReference>
<dbReference type="AlphaFoldDB" id="A0A2R6PP35"/>
<gene>
    <name evidence="1" type="ORF">CEY00_Acc25579</name>
</gene>